<gene>
    <name evidence="1" type="ORF">BIZ92_23100</name>
</gene>
<dbReference type="RefSeq" id="WP_076410803.1">
    <property type="nucleotide sequence ID" value="NZ_AP028040.1"/>
</dbReference>
<name>A0A1R1JVM6_ALCXX</name>
<dbReference type="EMBL" id="MJMN01000009">
    <property type="protein sequence ID" value="OMG89706.1"/>
    <property type="molecule type" value="Genomic_DNA"/>
</dbReference>
<dbReference type="InterPro" id="IPR010261">
    <property type="entry name" value="Tir_chaperone"/>
</dbReference>
<sequence length="159" mass="16864">MDIATLMRDFRDATQVSFDFEPGGQVALEFADGVEVALQHDIELDLLYVYRKVGKMPDDPATRYLLLERLFLANGFDPATRAGAIAYDADAHDVLLVGKLPVRWATPESLGELISNVLRDAADIAPTLSAIRFAAVDAASAPTPDAGASGGPAGGLTYA</sequence>
<accession>A0A1R1JVM6</accession>
<dbReference type="SUPFAM" id="SSF69635">
    <property type="entry name" value="Type III secretory system chaperone-like"/>
    <property type="match status" value="1"/>
</dbReference>
<dbReference type="CDD" id="cd16364">
    <property type="entry name" value="T3SC_I-like"/>
    <property type="match status" value="1"/>
</dbReference>
<comment type="caution">
    <text evidence="1">The sequence shown here is derived from an EMBL/GenBank/DDBJ whole genome shotgun (WGS) entry which is preliminary data.</text>
</comment>
<dbReference type="GO" id="GO:0030254">
    <property type="term" value="P:protein secretion by the type III secretion system"/>
    <property type="evidence" value="ECO:0007669"/>
    <property type="project" value="InterPro"/>
</dbReference>
<dbReference type="Gene3D" id="3.30.1460.10">
    <property type="match status" value="1"/>
</dbReference>
<evidence type="ECO:0000313" key="1">
    <source>
        <dbReference type="EMBL" id="OMG89706.1"/>
    </source>
</evidence>
<evidence type="ECO:0008006" key="3">
    <source>
        <dbReference type="Google" id="ProtNLM"/>
    </source>
</evidence>
<organism evidence="1 2">
    <name type="scientific">Alcaligenes xylosoxydans xylosoxydans</name>
    <name type="common">Achromobacter xylosoxidans</name>
    <dbReference type="NCBI Taxonomy" id="85698"/>
    <lineage>
        <taxon>Bacteria</taxon>
        <taxon>Pseudomonadati</taxon>
        <taxon>Pseudomonadota</taxon>
        <taxon>Betaproteobacteria</taxon>
        <taxon>Burkholderiales</taxon>
        <taxon>Alcaligenaceae</taxon>
        <taxon>Achromobacter</taxon>
    </lineage>
</organism>
<evidence type="ECO:0000313" key="2">
    <source>
        <dbReference type="Proteomes" id="UP000187251"/>
    </source>
</evidence>
<proteinExistence type="predicted"/>
<protein>
    <recommendedName>
        <fullName evidence="3">Tir chaperone protein (CesT)</fullName>
    </recommendedName>
</protein>
<dbReference type="Pfam" id="PF05932">
    <property type="entry name" value="CesT"/>
    <property type="match status" value="1"/>
</dbReference>
<dbReference type="OrthoDB" id="3212317at2"/>
<dbReference type="Proteomes" id="UP000187251">
    <property type="component" value="Unassembled WGS sequence"/>
</dbReference>
<dbReference type="AlphaFoldDB" id="A0A1R1JVM6"/>
<reference evidence="1 2" key="1">
    <citation type="submission" date="2016-09" db="EMBL/GenBank/DDBJ databases">
        <title>Phylogenomics of Achromobacter.</title>
        <authorList>
            <person name="Jeukens J."/>
            <person name="Freschi L."/>
            <person name="Vincent A.T."/>
            <person name="Emond-Rheault J.-G."/>
            <person name="Kukavica-Ibrulj I."/>
            <person name="Charette S.J."/>
            <person name="Levesque R.C."/>
        </authorList>
    </citation>
    <scope>NUCLEOTIDE SEQUENCE [LARGE SCALE GENOMIC DNA]</scope>
    <source>
        <strain evidence="1 2">AUS488</strain>
    </source>
</reference>